<evidence type="ECO:0000313" key="1">
    <source>
        <dbReference type="EMBL" id="MDQ0381716.1"/>
    </source>
</evidence>
<organism evidence="1 2">
    <name type="scientific">Amycolatopsis thermophila</name>
    <dbReference type="NCBI Taxonomy" id="206084"/>
    <lineage>
        <taxon>Bacteria</taxon>
        <taxon>Bacillati</taxon>
        <taxon>Actinomycetota</taxon>
        <taxon>Actinomycetes</taxon>
        <taxon>Pseudonocardiales</taxon>
        <taxon>Pseudonocardiaceae</taxon>
        <taxon>Amycolatopsis</taxon>
    </lineage>
</organism>
<protein>
    <submittedName>
        <fullName evidence="1">Uncharacterized protein</fullName>
    </submittedName>
</protein>
<dbReference type="EMBL" id="JAUSUT010000001">
    <property type="protein sequence ID" value="MDQ0381716.1"/>
    <property type="molecule type" value="Genomic_DNA"/>
</dbReference>
<evidence type="ECO:0000313" key="2">
    <source>
        <dbReference type="Proteomes" id="UP001229651"/>
    </source>
</evidence>
<sequence length="126" mass="14107">MSGQVDEIEASRDVSRRARRDGAALHCGWCGRRLEQGSTGRRRRYCGQSCRQRAYERRLAVQRSGLPEDAVVLSGSELTALQDRLFQLRCAAEDVVTAADDGADADELRRMALELAEAARDLERLR</sequence>
<comment type="caution">
    <text evidence="1">The sequence shown here is derived from an EMBL/GenBank/DDBJ whole genome shotgun (WGS) entry which is preliminary data.</text>
</comment>
<accession>A0ABU0F2G2</accession>
<gene>
    <name evidence="1" type="ORF">FB470_005710</name>
</gene>
<reference evidence="1 2" key="1">
    <citation type="submission" date="2023-07" db="EMBL/GenBank/DDBJ databases">
        <title>Sequencing the genomes of 1000 actinobacteria strains.</title>
        <authorList>
            <person name="Klenk H.-P."/>
        </authorList>
    </citation>
    <scope>NUCLEOTIDE SEQUENCE [LARGE SCALE GENOMIC DNA]</scope>
    <source>
        <strain evidence="1 2">DSM 45805</strain>
    </source>
</reference>
<name>A0ABU0F2G2_9PSEU</name>
<proteinExistence type="predicted"/>
<dbReference type="RefSeq" id="WP_370876593.1">
    <property type="nucleotide sequence ID" value="NZ_JAUSUT010000001.1"/>
</dbReference>
<keyword evidence="2" id="KW-1185">Reference proteome</keyword>
<dbReference type="Proteomes" id="UP001229651">
    <property type="component" value="Unassembled WGS sequence"/>
</dbReference>